<dbReference type="RefSeq" id="WP_104372833.1">
    <property type="nucleotide sequence ID" value="NZ_BFAV01000142.1"/>
</dbReference>
<dbReference type="Proteomes" id="UP000239549">
    <property type="component" value="Unassembled WGS sequence"/>
</dbReference>
<gene>
    <name evidence="3" type="ORF">DCCM_3732</name>
</gene>
<keyword evidence="2" id="KW-1133">Transmembrane helix</keyword>
<dbReference type="PANTHER" id="PTHR36842">
    <property type="entry name" value="PROTEIN TOLB HOMOLOG"/>
    <property type="match status" value="1"/>
</dbReference>
<dbReference type="OrthoDB" id="2490564at2"/>
<name>A0A2L2XFX6_9FIRM</name>
<comment type="similarity">
    <text evidence="1">Belongs to the TolB family.</text>
</comment>
<accession>A0A2L2XFX6</accession>
<keyword evidence="2" id="KW-0472">Membrane</keyword>
<dbReference type="AlphaFoldDB" id="A0A2L2XFX6"/>
<evidence type="ECO:0000256" key="1">
    <source>
        <dbReference type="ARBA" id="ARBA00009820"/>
    </source>
</evidence>
<dbReference type="InterPro" id="IPR011042">
    <property type="entry name" value="6-blade_b-propeller_TolB-like"/>
</dbReference>
<dbReference type="Gene3D" id="2.120.10.30">
    <property type="entry name" value="TolB, C-terminal domain"/>
    <property type="match status" value="1"/>
</dbReference>
<evidence type="ECO:0000313" key="4">
    <source>
        <dbReference type="Proteomes" id="UP000239549"/>
    </source>
</evidence>
<feature type="transmembrane region" description="Helical" evidence="2">
    <location>
        <begin position="88"/>
        <end position="107"/>
    </location>
</feature>
<organism evidence="3 4">
    <name type="scientific">Desulfocucumis palustris</name>
    <dbReference type="NCBI Taxonomy" id="1898651"/>
    <lineage>
        <taxon>Bacteria</taxon>
        <taxon>Bacillati</taxon>
        <taxon>Bacillota</taxon>
        <taxon>Clostridia</taxon>
        <taxon>Eubacteriales</taxon>
        <taxon>Desulfocucumaceae</taxon>
        <taxon>Desulfocucumis</taxon>
    </lineage>
</organism>
<dbReference type="InterPro" id="IPR011659">
    <property type="entry name" value="WD40"/>
</dbReference>
<comment type="caution">
    <text evidence="3">The sequence shown here is derived from an EMBL/GenBank/DDBJ whole genome shotgun (WGS) entry which is preliminary data.</text>
</comment>
<evidence type="ECO:0000313" key="3">
    <source>
        <dbReference type="EMBL" id="GBF34613.1"/>
    </source>
</evidence>
<dbReference type="Pfam" id="PF07676">
    <property type="entry name" value="PD40"/>
    <property type="match status" value="2"/>
</dbReference>
<keyword evidence="4" id="KW-1185">Reference proteome</keyword>
<dbReference type="PANTHER" id="PTHR36842:SF1">
    <property type="entry name" value="PROTEIN TOLB"/>
    <property type="match status" value="1"/>
</dbReference>
<keyword evidence="2" id="KW-0812">Transmembrane</keyword>
<dbReference type="EMBL" id="BFAV01000142">
    <property type="protein sequence ID" value="GBF34613.1"/>
    <property type="molecule type" value="Genomic_DNA"/>
</dbReference>
<reference evidence="4" key="1">
    <citation type="submission" date="2018-02" db="EMBL/GenBank/DDBJ databases">
        <title>Genome sequence of Desulfocucumis palustris strain NAW-5.</title>
        <authorList>
            <person name="Watanabe M."/>
            <person name="Kojima H."/>
            <person name="Fukui M."/>
        </authorList>
    </citation>
    <scope>NUCLEOTIDE SEQUENCE [LARGE SCALE GENOMIC DNA]</scope>
    <source>
        <strain evidence="4">NAW-5</strain>
    </source>
</reference>
<dbReference type="SUPFAM" id="SSF82171">
    <property type="entry name" value="DPP6 N-terminal domain-like"/>
    <property type="match status" value="1"/>
</dbReference>
<protein>
    <submittedName>
        <fullName evidence="3">Membrane protein</fullName>
    </submittedName>
</protein>
<proteinExistence type="inferred from homology"/>
<sequence>MTDNKDKVTDIEGWKKAKGEKNDEEGYLPLLLQHMRKVRDTVPVNNVLREELRRELARRSRMAGSAAAGAAETAVEQPRPGAMPRRKWLFSGIVCAAVLIALIFVVLKNSVPMALEAGETRILSRFRADDTVPAPTFDPAGSIMMLTLRGSLLLLDETGGQSEPVIPPPGEKYLCPAWSPDGKQLALARQKEGGSQEIILVSLPADYNWGNLNGILRAALAGAKVLQEIAPGMNVSSLTWSPDGTALAYTAGQRGGGEEVYILETGGKEAKSPGQEKTYSLGPGRHPTWSPDVSALVVQRDYPAPVAGASGPAENKEISRLWLVDRETGRERLLGEGSLPSWGSNGYLAYVDLKLKERVLSYLPDGSPQFTVQQLTGTARAVYLGKKASEVKPPVKSGEAETLLKGGQLLATADTSPGAVELEWMRRLELNGVREPRTLYPGQTNTFEYIGFGPDARWLATCRREGDTVILSRVFVDERPLKGVE</sequence>
<evidence type="ECO:0000256" key="2">
    <source>
        <dbReference type="SAM" id="Phobius"/>
    </source>
</evidence>